<dbReference type="AlphaFoldDB" id="A0A4D9EJN7"/>
<dbReference type="EMBL" id="QXTE01000037">
    <property type="protein sequence ID" value="TFK10977.1"/>
    <property type="molecule type" value="Genomic_DNA"/>
</dbReference>
<keyword evidence="3" id="KW-1185">Reference proteome</keyword>
<evidence type="ECO:0000313" key="3">
    <source>
        <dbReference type="Proteomes" id="UP000297703"/>
    </source>
</evidence>
<sequence length="110" mass="12207">MLSALLPERLERQQPHRWDSAIQVREVSEQGTTHTVNTSTHVPNVCTDTHAHTGVHPSSLKGKTRDSAQDRANRKDEEKGSDWLTRGVFVSLVLPGCSAPFPLFPLRALV</sequence>
<accession>A0A4D9EJN7</accession>
<organism evidence="2 3">
    <name type="scientific">Platysternon megacephalum</name>
    <name type="common">big-headed turtle</name>
    <dbReference type="NCBI Taxonomy" id="55544"/>
    <lineage>
        <taxon>Eukaryota</taxon>
        <taxon>Metazoa</taxon>
        <taxon>Chordata</taxon>
        <taxon>Craniata</taxon>
        <taxon>Vertebrata</taxon>
        <taxon>Euteleostomi</taxon>
        <taxon>Archelosauria</taxon>
        <taxon>Testudinata</taxon>
        <taxon>Testudines</taxon>
        <taxon>Cryptodira</taxon>
        <taxon>Durocryptodira</taxon>
        <taxon>Testudinoidea</taxon>
        <taxon>Platysternidae</taxon>
        <taxon>Platysternon</taxon>
    </lineage>
</organism>
<feature type="region of interest" description="Disordered" evidence="1">
    <location>
        <begin position="29"/>
        <end position="80"/>
    </location>
</feature>
<reference evidence="2 3" key="2">
    <citation type="submission" date="2019-04" db="EMBL/GenBank/DDBJ databases">
        <title>The genome sequence of big-headed turtle.</title>
        <authorList>
            <person name="Gong S."/>
        </authorList>
    </citation>
    <scope>NUCLEOTIDE SEQUENCE [LARGE SCALE GENOMIC DNA]</scope>
    <source>
        <strain evidence="2">DO16091913</strain>
        <tissue evidence="2">Muscle</tissue>
    </source>
</reference>
<evidence type="ECO:0000256" key="1">
    <source>
        <dbReference type="SAM" id="MobiDB-lite"/>
    </source>
</evidence>
<protein>
    <submittedName>
        <fullName evidence="2">Non-structural maintenance of chromosomes element 1-like protein</fullName>
    </submittedName>
</protein>
<evidence type="ECO:0000313" key="2">
    <source>
        <dbReference type="EMBL" id="TFK10977.1"/>
    </source>
</evidence>
<feature type="compositionally biased region" description="Basic and acidic residues" evidence="1">
    <location>
        <begin position="63"/>
        <end position="80"/>
    </location>
</feature>
<comment type="caution">
    <text evidence="2">The sequence shown here is derived from an EMBL/GenBank/DDBJ whole genome shotgun (WGS) entry which is preliminary data.</text>
</comment>
<proteinExistence type="predicted"/>
<feature type="compositionally biased region" description="Polar residues" evidence="1">
    <location>
        <begin position="29"/>
        <end position="42"/>
    </location>
</feature>
<dbReference type="Proteomes" id="UP000297703">
    <property type="component" value="Unassembled WGS sequence"/>
</dbReference>
<reference evidence="2 3" key="1">
    <citation type="submission" date="2019-04" db="EMBL/GenBank/DDBJ databases">
        <title>Draft genome of the big-headed turtle Platysternon megacephalum.</title>
        <authorList>
            <person name="Gong S."/>
        </authorList>
    </citation>
    <scope>NUCLEOTIDE SEQUENCE [LARGE SCALE GENOMIC DNA]</scope>
    <source>
        <strain evidence="2">DO16091913</strain>
        <tissue evidence="2">Muscle</tissue>
    </source>
</reference>
<name>A0A4D9EJN7_9SAUR</name>
<gene>
    <name evidence="2" type="ORF">DR999_PMT05786</name>
</gene>